<reference evidence="12" key="1">
    <citation type="submission" date="2011-07" db="EMBL/GenBank/DDBJ databases">
        <authorList>
            <consortium name="Caenorhabditis brenneri Sequencing and Analysis Consortium"/>
            <person name="Wilson R.K."/>
        </authorList>
    </citation>
    <scope>NUCLEOTIDE SEQUENCE [LARGE SCALE GENOMIC DNA]</scope>
    <source>
        <strain evidence="12">PB2801</strain>
    </source>
</reference>
<dbReference type="InParanoid" id="G0MPE7"/>
<keyword evidence="12" id="KW-1185">Reference proteome</keyword>
<protein>
    <recommendedName>
        <fullName evidence="10">G-protein coupled receptors family 1 profile domain-containing protein</fullName>
    </recommendedName>
</protein>
<feature type="transmembrane region" description="Helical" evidence="9">
    <location>
        <begin position="26"/>
        <end position="48"/>
    </location>
</feature>
<comment type="subcellular location">
    <subcellularLocation>
        <location evidence="1">Cell membrane</location>
        <topology evidence="1">Multi-pass membrane protein</topology>
    </subcellularLocation>
</comment>
<feature type="domain" description="G-protein coupled receptors family 1 profile" evidence="10">
    <location>
        <begin position="1"/>
        <end position="185"/>
    </location>
</feature>
<keyword evidence="5" id="KW-0297">G-protein coupled receptor</keyword>
<dbReference type="OrthoDB" id="5818441at2759"/>
<dbReference type="HOGENOM" id="CLU_047461_0_0_1"/>
<keyword evidence="4 9" id="KW-1133">Transmembrane helix</keyword>
<feature type="transmembrane region" description="Helical" evidence="9">
    <location>
        <begin position="118"/>
        <end position="143"/>
    </location>
</feature>
<dbReference type="SUPFAM" id="SSF81321">
    <property type="entry name" value="Family A G protein-coupled receptor-like"/>
    <property type="match status" value="1"/>
</dbReference>
<feature type="transmembrane region" description="Helical" evidence="9">
    <location>
        <begin position="163"/>
        <end position="188"/>
    </location>
</feature>
<evidence type="ECO:0000256" key="7">
    <source>
        <dbReference type="ARBA" id="ARBA00023170"/>
    </source>
</evidence>
<feature type="transmembrane region" description="Helical" evidence="9">
    <location>
        <begin position="68"/>
        <end position="97"/>
    </location>
</feature>
<evidence type="ECO:0000256" key="1">
    <source>
        <dbReference type="ARBA" id="ARBA00004651"/>
    </source>
</evidence>
<evidence type="ECO:0000256" key="6">
    <source>
        <dbReference type="ARBA" id="ARBA00023136"/>
    </source>
</evidence>
<evidence type="ECO:0000259" key="10">
    <source>
        <dbReference type="PROSITE" id="PS50262"/>
    </source>
</evidence>
<dbReference type="Proteomes" id="UP000008068">
    <property type="component" value="Unassembled WGS sequence"/>
</dbReference>
<dbReference type="GO" id="GO:0005886">
    <property type="term" value="C:plasma membrane"/>
    <property type="evidence" value="ECO:0007669"/>
    <property type="project" value="UniProtKB-SubCell"/>
</dbReference>
<evidence type="ECO:0000256" key="9">
    <source>
        <dbReference type="SAM" id="Phobius"/>
    </source>
</evidence>
<dbReference type="eggNOG" id="ENOG502TH3J">
    <property type="taxonomic scope" value="Eukaryota"/>
</dbReference>
<dbReference type="InterPro" id="IPR040435">
    <property type="entry name" value="Put_GPCR_Chromadorea"/>
</dbReference>
<dbReference type="OMA" id="IECESHT"/>
<evidence type="ECO:0000256" key="2">
    <source>
        <dbReference type="ARBA" id="ARBA00022475"/>
    </source>
</evidence>
<dbReference type="STRING" id="135651.G0MPE7"/>
<dbReference type="PROSITE" id="PS50262">
    <property type="entry name" value="G_PROTEIN_RECEP_F1_2"/>
    <property type="match status" value="1"/>
</dbReference>
<dbReference type="GO" id="GO:0004930">
    <property type="term" value="F:G protein-coupled receptor activity"/>
    <property type="evidence" value="ECO:0007669"/>
    <property type="project" value="UniProtKB-KW"/>
</dbReference>
<sequence length="222" mass="24747">MAVLLYIGVLYPVYFSNNLSLRSINILAFSNWFIAALISFPTGLFQAATYVPGSIQCGSQHCSPVVGFINFTLVSIYFFLTILILSFVFIRLSFYIHQSKKFGSYASSQTLHHARIRLGWTLTAITVISLAEGIPSAFLIGLQADSVLNTCNNFYQADRLVKVTIFTSISSIVWALVLSLDPVASIFFDERILNKVKKHVNRSKLYYAKFLNSVSSSSESPL</sequence>
<proteinExistence type="predicted"/>
<evidence type="ECO:0000313" key="12">
    <source>
        <dbReference type="Proteomes" id="UP000008068"/>
    </source>
</evidence>
<name>G0MPE7_CAEBE</name>
<gene>
    <name evidence="11" type="ORF">CAEBREN_21425</name>
</gene>
<keyword evidence="6 9" id="KW-0472">Membrane</keyword>
<organism evidence="12">
    <name type="scientific">Caenorhabditis brenneri</name>
    <name type="common">Nematode worm</name>
    <dbReference type="NCBI Taxonomy" id="135651"/>
    <lineage>
        <taxon>Eukaryota</taxon>
        <taxon>Metazoa</taxon>
        <taxon>Ecdysozoa</taxon>
        <taxon>Nematoda</taxon>
        <taxon>Chromadorea</taxon>
        <taxon>Rhabditida</taxon>
        <taxon>Rhabditina</taxon>
        <taxon>Rhabditomorpha</taxon>
        <taxon>Rhabditoidea</taxon>
        <taxon>Rhabditidae</taxon>
        <taxon>Peloderinae</taxon>
        <taxon>Caenorhabditis</taxon>
    </lineage>
</organism>
<dbReference type="PANTHER" id="PTHR37441">
    <property type="entry name" value="PROTEIN CBG16518"/>
    <property type="match status" value="1"/>
</dbReference>
<dbReference type="EMBL" id="GL379805">
    <property type="protein sequence ID" value="EGT39808.1"/>
    <property type="molecule type" value="Genomic_DNA"/>
</dbReference>
<dbReference type="AlphaFoldDB" id="G0MPE7"/>
<evidence type="ECO:0000256" key="8">
    <source>
        <dbReference type="ARBA" id="ARBA00023224"/>
    </source>
</evidence>
<dbReference type="InterPro" id="IPR017452">
    <property type="entry name" value="GPCR_Rhodpsn_7TM"/>
</dbReference>
<keyword evidence="3 9" id="KW-0812">Transmembrane</keyword>
<evidence type="ECO:0000256" key="4">
    <source>
        <dbReference type="ARBA" id="ARBA00022989"/>
    </source>
</evidence>
<dbReference type="FunCoup" id="G0MPE7">
    <property type="interactions" value="41"/>
</dbReference>
<dbReference type="PANTHER" id="PTHR37441:SF2">
    <property type="entry name" value="G-PROTEIN COUPLED RECEPTOR B0244.10-RELATED"/>
    <property type="match status" value="1"/>
</dbReference>
<keyword evidence="8" id="KW-0807">Transducer</keyword>
<evidence type="ECO:0000256" key="5">
    <source>
        <dbReference type="ARBA" id="ARBA00023040"/>
    </source>
</evidence>
<accession>G0MPE7</accession>
<dbReference type="Gene3D" id="1.20.1070.10">
    <property type="entry name" value="Rhodopsin 7-helix transmembrane proteins"/>
    <property type="match status" value="1"/>
</dbReference>
<keyword evidence="2" id="KW-1003">Cell membrane</keyword>
<evidence type="ECO:0000256" key="3">
    <source>
        <dbReference type="ARBA" id="ARBA00022692"/>
    </source>
</evidence>
<keyword evidence="7" id="KW-0675">Receptor</keyword>
<evidence type="ECO:0000313" key="11">
    <source>
        <dbReference type="EMBL" id="EGT39808.1"/>
    </source>
</evidence>